<organism evidence="3 4">
    <name type="scientific">Lentzea guizhouensis</name>
    <dbReference type="NCBI Taxonomy" id="1586287"/>
    <lineage>
        <taxon>Bacteria</taxon>
        <taxon>Bacillati</taxon>
        <taxon>Actinomycetota</taxon>
        <taxon>Actinomycetes</taxon>
        <taxon>Pseudonocardiales</taxon>
        <taxon>Pseudonocardiaceae</taxon>
        <taxon>Lentzea</taxon>
    </lineage>
</organism>
<feature type="transmembrane region" description="Helical" evidence="2">
    <location>
        <begin position="20"/>
        <end position="41"/>
    </location>
</feature>
<dbReference type="OrthoDB" id="3696113at2"/>
<sequence>MSTIDINGRPRPILEQVKTVGSAVALAASVVTSLVGWGVFTAAQGDALTGLLGAIPGAVTLVGAVVTAFRVARAAEPFVTPVEDPRDDKGQALVPAPTEGGVHRITKP</sequence>
<dbReference type="EMBL" id="CP016793">
    <property type="protein sequence ID" value="ANZ35520.1"/>
    <property type="molecule type" value="Genomic_DNA"/>
</dbReference>
<keyword evidence="4" id="KW-1185">Reference proteome</keyword>
<reference evidence="3 4" key="1">
    <citation type="submission" date="2016-07" db="EMBL/GenBank/DDBJ databases">
        <title>Complete genome sequence of the Lentzea guizhouensis DHS C013.</title>
        <authorList>
            <person name="Cao C."/>
        </authorList>
    </citation>
    <scope>NUCLEOTIDE SEQUENCE [LARGE SCALE GENOMIC DNA]</scope>
    <source>
        <strain evidence="3 4">DHS C013</strain>
    </source>
</reference>
<evidence type="ECO:0000313" key="3">
    <source>
        <dbReference type="EMBL" id="ANZ35520.1"/>
    </source>
</evidence>
<keyword evidence="2" id="KW-0812">Transmembrane</keyword>
<gene>
    <name evidence="3" type="ORF">BBK82_04930</name>
</gene>
<evidence type="ECO:0000256" key="1">
    <source>
        <dbReference type="SAM" id="MobiDB-lite"/>
    </source>
</evidence>
<name>A0A1B2HCS3_9PSEU</name>
<dbReference type="Proteomes" id="UP000093053">
    <property type="component" value="Chromosome"/>
</dbReference>
<dbReference type="STRING" id="1586287.BBK82_04930"/>
<evidence type="ECO:0000313" key="4">
    <source>
        <dbReference type="Proteomes" id="UP000093053"/>
    </source>
</evidence>
<feature type="region of interest" description="Disordered" evidence="1">
    <location>
        <begin position="81"/>
        <end position="108"/>
    </location>
</feature>
<evidence type="ECO:0000256" key="2">
    <source>
        <dbReference type="SAM" id="Phobius"/>
    </source>
</evidence>
<dbReference type="AlphaFoldDB" id="A0A1B2HCS3"/>
<dbReference type="KEGG" id="led:BBK82_04930"/>
<feature type="transmembrane region" description="Helical" evidence="2">
    <location>
        <begin position="47"/>
        <end position="69"/>
    </location>
</feature>
<accession>A0A1B2HCS3</accession>
<keyword evidence="2" id="KW-1133">Transmembrane helix</keyword>
<dbReference type="RefSeq" id="WP_065913930.1">
    <property type="nucleotide sequence ID" value="NZ_CP016793.1"/>
</dbReference>
<proteinExistence type="predicted"/>
<protein>
    <submittedName>
        <fullName evidence="3">Uncharacterized protein</fullName>
    </submittedName>
</protein>
<keyword evidence="2" id="KW-0472">Membrane</keyword>